<dbReference type="EMBL" id="CP042997">
    <property type="protein sequence ID" value="QEH36400.1"/>
    <property type="molecule type" value="Genomic_DNA"/>
</dbReference>
<dbReference type="GO" id="GO:0016987">
    <property type="term" value="F:sigma factor activity"/>
    <property type="evidence" value="ECO:0007669"/>
    <property type="project" value="UniProtKB-KW"/>
</dbReference>
<dbReference type="KEGG" id="agv:OJF2_49630"/>
<dbReference type="SUPFAM" id="SSF88659">
    <property type="entry name" value="Sigma3 and sigma4 domains of RNA polymerase sigma factors"/>
    <property type="match status" value="1"/>
</dbReference>
<evidence type="ECO:0000259" key="6">
    <source>
        <dbReference type="Pfam" id="PF08281"/>
    </source>
</evidence>
<dbReference type="PANTHER" id="PTHR43133">
    <property type="entry name" value="RNA POLYMERASE ECF-TYPE SIGMA FACTO"/>
    <property type="match status" value="1"/>
</dbReference>
<name>A0A5B9W949_9BACT</name>
<dbReference type="InterPro" id="IPR013249">
    <property type="entry name" value="RNA_pol_sigma70_r4_t2"/>
</dbReference>
<keyword evidence="4" id="KW-0238">DNA-binding</keyword>
<keyword evidence="2" id="KW-0805">Transcription regulation</keyword>
<feature type="domain" description="RNA polymerase sigma factor 70 region 4 type 2" evidence="6">
    <location>
        <begin position="147"/>
        <end position="199"/>
    </location>
</feature>
<dbReference type="OrthoDB" id="276109at2"/>
<keyword evidence="3" id="KW-0731">Sigma factor</keyword>
<protein>
    <submittedName>
        <fullName evidence="7">ECF RNA polymerase sigma factor SigD</fullName>
    </submittedName>
</protein>
<dbReference type="Gene3D" id="1.10.1740.10">
    <property type="match status" value="1"/>
</dbReference>
<keyword evidence="8" id="KW-1185">Reference proteome</keyword>
<evidence type="ECO:0000256" key="5">
    <source>
        <dbReference type="ARBA" id="ARBA00023163"/>
    </source>
</evidence>
<evidence type="ECO:0000256" key="2">
    <source>
        <dbReference type="ARBA" id="ARBA00023015"/>
    </source>
</evidence>
<dbReference type="InterPro" id="IPR013325">
    <property type="entry name" value="RNA_pol_sigma_r2"/>
</dbReference>
<dbReference type="InterPro" id="IPR039425">
    <property type="entry name" value="RNA_pol_sigma-70-like"/>
</dbReference>
<dbReference type="Proteomes" id="UP000324233">
    <property type="component" value="Chromosome"/>
</dbReference>
<dbReference type="GO" id="GO:0006352">
    <property type="term" value="P:DNA-templated transcription initiation"/>
    <property type="evidence" value="ECO:0007669"/>
    <property type="project" value="InterPro"/>
</dbReference>
<comment type="similarity">
    <text evidence="1">Belongs to the sigma-70 factor family. ECF subfamily.</text>
</comment>
<dbReference type="Pfam" id="PF08281">
    <property type="entry name" value="Sigma70_r4_2"/>
    <property type="match status" value="1"/>
</dbReference>
<proteinExistence type="inferred from homology"/>
<dbReference type="AlphaFoldDB" id="A0A5B9W949"/>
<dbReference type="PANTHER" id="PTHR43133:SF8">
    <property type="entry name" value="RNA POLYMERASE SIGMA FACTOR HI_1459-RELATED"/>
    <property type="match status" value="1"/>
</dbReference>
<accession>A0A5B9W949</accession>
<dbReference type="NCBIfam" id="TIGR02937">
    <property type="entry name" value="sigma70-ECF"/>
    <property type="match status" value="1"/>
</dbReference>
<dbReference type="RefSeq" id="WP_148596093.1">
    <property type="nucleotide sequence ID" value="NZ_CP042997.1"/>
</dbReference>
<dbReference type="GO" id="GO:0003677">
    <property type="term" value="F:DNA binding"/>
    <property type="evidence" value="ECO:0007669"/>
    <property type="project" value="UniProtKB-KW"/>
</dbReference>
<dbReference type="Gene3D" id="1.10.10.10">
    <property type="entry name" value="Winged helix-like DNA-binding domain superfamily/Winged helix DNA-binding domain"/>
    <property type="match status" value="1"/>
</dbReference>
<sequence>MSTSDSDDIERWLALAASGDTAAWQEVVGRYRERLRRMVAVRLNPRLLGRFDPSDILQETFLDASVRLQGYLASPKLPFFLWLRYLAAHHLGRIHRDHLGRQKRAASLEVSLDRPDWQAVSSEALAGQLLDAGSRASEHAIRAERKRRLLEALEAMEPLDREILSLRHFEQLTRAESARTLGITEAAAAKRYLRALERLRESLSGLPGGLEGL</sequence>
<dbReference type="SUPFAM" id="SSF88946">
    <property type="entry name" value="Sigma2 domain of RNA polymerase sigma factors"/>
    <property type="match status" value="1"/>
</dbReference>
<evidence type="ECO:0000256" key="4">
    <source>
        <dbReference type="ARBA" id="ARBA00023125"/>
    </source>
</evidence>
<evidence type="ECO:0000256" key="1">
    <source>
        <dbReference type="ARBA" id="ARBA00010641"/>
    </source>
</evidence>
<gene>
    <name evidence="7" type="primary">sigD_4</name>
    <name evidence="7" type="ORF">OJF2_49630</name>
</gene>
<keyword evidence="5" id="KW-0804">Transcription</keyword>
<dbReference type="InterPro" id="IPR036388">
    <property type="entry name" value="WH-like_DNA-bd_sf"/>
</dbReference>
<evidence type="ECO:0000313" key="8">
    <source>
        <dbReference type="Proteomes" id="UP000324233"/>
    </source>
</evidence>
<evidence type="ECO:0000256" key="3">
    <source>
        <dbReference type="ARBA" id="ARBA00023082"/>
    </source>
</evidence>
<evidence type="ECO:0000313" key="7">
    <source>
        <dbReference type="EMBL" id="QEH36400.1"/>
    </source>
</evidence>
<dbReference type="InterPro" id="IPR013324">
    <property type="entry name" value="RNA_pol_sigma_r3/r4-like"/>
</dbReference>
<reference evidence="7 8" key="1">
    <citation type="submission" date="2019-08" db="EMBL/GenBank/DDBJ databases">
        <title>Deep-cultivation of Planctomycetes and their phenomic and genomic characterization uncovers novel biology.</title>
        <authorList>
            <person name="Wiegand S."/>
            <person name="Jogler M."/>
            <person name="Boedeker C."/>
            <person name="Pinto D."/>
            <person name="Vollmers J."/>
            <person name="Rivas-Marin E."/>
            <person name="Kohn T."/>
            <person name="Peeters S.H."/>
            <person name="Heuer A."/>
            <person name="Rast P."/>
            <person name="Oberbeckmann S."/>
            <person name="Bunk B."/>
            <person name="Jeske O."/>
            <person name="Meyerdierks A."/>
            <person name="Storesund J.E."/>
            <person name="Kallscheuer N."/>
            <person name="Luecker S."/>
            <person name="Lage O.M."/>
            <person name="Pohl T."/>
            <person name="Merkel B.J."/>
            <person name="Hornburger P."/>
            <person name="Mueller R.-W."/>
            <person name="Bruemmer F."/>
            <person name="Labrenz M."/>
            <person name="Spormann A.M."/>
            <person name="Op den Camp H."/>
            <person name="Overmann J."/>
            <person name="Amann R."/>
            <person name="Jetten M.S.M."/>
            <person name="Mascher T."/>
            <person name="Medema M.H."/>
            <person name="Devos D.P."/>
            <person name="Kaster A.-K."/>
            <person name="Ovreas L."/>
            <person name="Rohde M."/>
            <person name="Galperin M.Y."/>
            <person name="Jogler C."/>
        </authorList>
    </citation>
    <scope>NUCLEOTIDE SEQUENCE [LARGE SCALE GENOMIC DNA]</scope>
    <source>
        <strain evidence="7 8">OJF2</strain>
    </source>
</reference>
<organism evidence="7 8">
    <name type="scientific">Aquisphaera giovannonii</name>
    <dbReference type="NCBI Taxonomy" id="406548"/>
    <lineage>
        <taxon>Bacteria</taxon>
        <taxon>Pseudomonadati</taxon>
        <taxon>Planctomycetota</taxon>
        <taxon>Planctomycetia</taxon>
        <taxon>Isosphaerales</taxon>
        <taxon>Isosphaeraceae</taxon>
        <taxon>Aquisphaera</taxon>
    </lineage>
</organism>
<dbReference type="InterPro" id="IPR014284">
    <property type="entry name" value="RNA_pol_sigma-70_dom"/>
</dbReference>